<dbReference type="GO" id="GO:0005759">
    <property type="term" value="C:mitochondrial matrix"/>
    <property type="evidence" value="ECO:0007669"/>
    <property type="project" value="UniProtKB-SubCell"/>
</dbReference>
<dbReference type="SUPFAM" id="SSF50129">
    <property type="entry name" value="GroES-like"/>
    <property type="match status" value="1"/>
</dbReference>
<dbReference type="InterPro" id="IPR013154">
    <property type="entry name" value="ADH-like_N"/>
</dbReference>
<evidence type="ECO:0000256" key="7">
    <source>
        <dbReference type="ARBA" id="ARBA00022787"/>
    </source>
</evidence>
<evidence type="ECO:0000256" key="18">
    <source>
        <dbReference type="ARBA" id="ARBA00071154"/>
    </source>
</evidence>
<accession>A0AAQ4QNV8</accession>
<feature type="domain" description="Enoyl reductase (ER)" evidence="20">
    <location>
        <begin position="60"/>
        <end position="432"/>
    </location>
</feature>
<evidence type="ECO:0000256" key="13">
    <source>
        <dbReference type="ARBA" id="ARBA00023136"/>
    </source>
</evidence>
<evidence type="ECO:0000256" key="17">
    <source>
        <dbReference type="ARBA" id="ARBA00051220"/>
    </source>
</evidence>
<evidence type="ECO:0000256" key="15">
    <source>
        <dbReference type="ARBA" id="ARBA00050566"/>
    </source>
</evidence>
<dbReference type="GO" id="GO:0016491">
    <property type="term" value="F:oxidoreductase activity"/>
    <property type="evidence" value="ECO:0007669"/>
    <property type="project" value="UniProtKB-KW"/>
</dbReference>
<dbReference type="InterPro" id="IPR050700">
    <property type="entry name" value="YIM1/Zinc_Alcohol_DH_Fams"/>
</dbReference>
<dbReference type="FunFam" id="3.90.180.10:FF:000009">
    <property type="entry name" value="Reticulon-4-interacting protein 1, mitochondrial"/>
    <property type="match status" value="1"/>
</dbReference>
<dbReference type="GO" id="GO:0006744">
    <property type="term" value="P:ubiquinone biosynthetic process"/>
    <property type="evidence" value="ECO:0007669"/>
    <property type="project" value="UniProtKB-KW"/>
</dbReference>
<comment type="similarity">
    <text evidence="4">Belongs to the zinc-containing alcohol dehydrogenase family. Quinone oxidoreductase subfamily.</text>
</comment>
<evidence type="ECO:0000259" key="20">
    <source>
        <dbReference type="SMART" id="SM00829"/>
    </source>
</evidence>
<reference evidence="21" key="3">
    <citation type="submission" date="2025-09" db="UniProtKB">
        <authorList>
            <consortium name="Ensembl"/>
        </authorList>
    </citation>
    <scope>IDENTIFICATION</scope>
</reference>
<dbReference type="SUPFAM" id="SSF51735">
    <property type="entry name" value="NAD(P)-binding Rossmann-fold domains"/>
    <property type="match status" value="1"/>
</dbReference>
<evidence type="ECO:0000256" key="11">
    <source>
        <dbReference type="ARBA" id="ARBA00023002"/>
    </source>
</evidence>
<name>A0AAQ4QNV8_GASAC</name>
<dbReference type="GeneTree" id="ENSGT00880000138028"/>
<evidence type="ECO:0000256" key="5">
    <source>
        <dbReference type="ARBA" id="ARBA00022688"/>
    </source>
</evidence>
<feature type="compositionally biased region" description="Basic and acidic residues" evidence="19">
    <location>
        <begin position="437"/>
        <end position="453"/>
    </location>
</feature>
<evidence type="ECO:0000256" key="8">
    <source>
        <dbReference type="ARBA" id="ARBA00022857"/>
    </source>
</evidence>
<evidence type="ECO:0000256" key="12">
    <source>
        <dbReference type="ARBA" id="ARBA00023128"/>
    </source>
</evidence>
<dbReference type="InterPro" id="IPR037397">
    <property type="entry name" value="RTN4IP1"/>
</dbReference>
<reference evidence="21" key="2">
    <citation type="submission" date="2025-08" db="UniProtKB">
        <authorList>
            <consortium name="Ensembl"/>
        </authorList>
    </citation>
    <scope>IDENTIFICATION</scope>
</reference>
<evidence type="ECO:0000256" key="3">
    <source>
        <dbReference type="ARBA" id="ARBA00004749"/>
    </source>
</evidence>
<protein>
    <recommendedName>
        <fullName evidence="18">NAD(P)H oxidoreductase RTN4IP1, mitochondrial</fullName>
    </recommendedName>
</protein>
<keyword evidence="10" id="KW-0809">Transit peptide</keyword>
<dbReference type="Ensembl" id="ENSGACT00000045221.1">
    <property type="protein sequence ID" value="ENSGACP00000052650.1"/>
    <property type="gene ID" value="ENSGACG00000009538.2"/>
</dbReference>
<dbReference type="Pfam" id="PF08240">
    <property type="entry name" value="ADH_N"/>
    <property type="match status" value="1"/>
</dbReference>
<comment type="catalytic activity">
    <reaction evidence="14">
        <text>3-demethylubiquinone-10 + NADPH + 2 H(+) = 3-demethylubiquinol-10 + NADP(+)</text>
        <dbReference type="Rhea" id="RHEA:83247"/>
        <dbReference type="ChEBI" id="CHEBI:15378"/>
        <dbReference type="ChEBI" id="CHEBI:57783"/>
        <dbReference type="ChEBI" id="CHEBI:58349"/>
        <dbReference type="ChEBI" id="CHEBI:64182"/>
        <dbReference type="ChEBI" id="CHEBI:231824"/>
    </reaction>
</comment>
<dbReference type="GO" id="GO:0007399">
    <property type="term" value="P:nervous system development"/>
    <property type="evidence" value="ECO:0007669"/>
    <property type="project" value="UniProtKB-KW"/>
</dbReference>
<evidence type="ECO:0000256" key="1">
    <source>
        <dbReference type="ARBA" id="ARBA00004294"/>
    </source>
</evidence>
<dbReference type="InterPro" id="IPR011032">
    <property type="entry name" value="GroES-like_sf"/>
</dbReference>
<evidence type="ECO:0000256" key="6">
    <source>
        <dbReference type="ARBA" id="ARBA00022741"/>
    </source>
</evidence>
<evidence type="ECO:0000256" key="2">
    <source>
        <dbReference type="ARBA" id="ARBA00004305"/>
    </source>
</evidence>
<dbReference type="Gene3D" id="3.40.50.720">
    <property type="entry name" value="NAD(P)-binding Rossmann-like Domain"/>
    <property type="match status" value="1"/>
</dbReference>
<evidence type="ECO:0000256" key="10">
    <source>
        <dbReference type="ARBA" id="ARBA00022946"/>
    </source>
</evidence>
<dbReference type="CDD" id="cd08248">
    <property type="entry name" value="RTN4I1"/>
    <property type="match status" value="1"/>
</dbReference>
<keyword evidence="22" id="KW-1185">Reference proteome</keyword>
<comment type="subcellular location">
    <subcellularLocation>
        <location evidence="2">Mitochondrion matrix</location>
    </subcellularLocation>
    <subcellularLocation>
        <location evidence="1">Mitochondrion outer membrane</location>
    </subcellularLocation>
</comment>
<dbReference type="Proteomes" id="UP000007635">
    <property type="component" value="Chromosome XVIII"/>
</dbReference>
<reference evidence="21 22" key="1">
    <citation type="journal article" date="2021" name="G3 (Bethesda)">
        <title>Improved contiguity of the threespine stickleback genome using long-read sequencing.</title>
        <authorList>
            <person name="Nath S."/>
            <person name="Shaw D.E."/>
            <person name="White M.A."/>
        </authorList>
    </citation>
    <scope>NUCLEOTIDE SEQUENCE [LARGE SCALE GENOMIC DNA]</scope>
    <source>
        <strain evidence="21 22">Lake Benthic</strain>
    </source>
</reference>
<dbReference type="Gene3D" id="3.90.180.10">
    <property type="entry name" value="Medium-chain alcohol dehydrogenases, catalytic domain"/>
    <property type="match status" value="2"/>
</dbReference>
<evidence type="ECO:0000313" key="22">
    <source>
        <dbReference type="Proteomes" id="UP000007635"/>
    </source>
</evidence>
<evidence type="ECO:0000256" key="19">
    <source>
        <dbReference type="SAM" id="MobiDB-lite"/>
    </source>
</evidence>
<keyword evidence="6" id="KW-0547">Nucleotide-binding</keyword>
<feature type="region of interest" description="Disordered" evidence="19">
    <location>
        <begin position="437"/>
        <end position="467"/>
    </location>
</feature>
<keyword evidence="9" id="KW-0524">Neurogenesis</keyword>
<dbReference type="AlphaFoldDB" id="A0AAQ4QNV8"/>
<evidence type="ECO:0000256" key="14">
    <source>
        <dbReference type="ARBA" id="ARBA00050485"/>
    </source>
</evidence>
<dbReference type="Pfam" id="PF13602">
    <property type="entry name" value="ADH_zinc_N_2"/>
    <property type="match status" value="1"/>
</dbReference>
<evidence type="ECO:0000256" key="9">
    <source>
        <dbReference type="ARBA" id="ARBA00022902"/>
    </source>
</evidence>
<evidence type="ECO:0000313" key="21">
    <source>
        <dbReference type="Ensembl" id="ENSGACP00000052650.1"/>
    </source>
</evidence>
<proteinExistence type="inferred from homology"/>
<dbReference type="PANTHER" id="PTHR11695">
    <property type="entry name" value="ALCOHOL DEHYDROGENASE RELATED"/>
    <property type="match status" value="1"/>
</dbReference>
<keyword evidence="7" id="KW-1000">Mitochondrion outer membrane</keyword>
<comment type="catalytic activity">
    <reaction evidence="17">
        <text>a 3-demethylubiquinone + NADPH + 2 H(+) = a 3-demethylubiquinol + NADP(+)</text>
        <dbReference type="Rhea" id="RHEA:83239"/>
        <dbReference type="Rhea" id="RHEA-COMP:10914"/>
        <dbReference type="Rhea" id="RHEA-COMP:19654"/>
        <dbReference type="ChEBI" id="CHEBI:15378"/>
        <dbReference type="ChEBI" id="CHEBI:57783"/>
        <dbReference type="ChEBI" id="CHEBI:58349"/>
        <dbReference type="ChEBI" id="CHEBI:84422"/>
        <dbReference type="ChEBI" id="CHEBI:231825"/>
    </reaction>
</comment>
<dbReference type="GO" id="GO:0000166">
    <property type="term" value="F:nucleotide binding"/>
    <property type="evidence" value="ECO:0007669"/>
    <property type="project" value="UniProtKB-KW"/>
</dbReference>
<keyword evidence="5" id="KW-0831">Ubiquinone biosynthesis</keyword>
<dbReference type="SMART" id="SM00829">
    <property type="entry name" value="PKS_ER"/>
    <property type="match status" value="1"/>
</dbReference>
<keyword evidence="12" id="KW-0496">Mitochondrion</keyword>
<dbReference type="InterPro" id="IPR020843">
    <property type="entry name" value="ER"/>
</dbReference>
<sequence>MGSVRAMASTRLLSSFNAKAAHATKTLARSGWSASLRRNACSSPSALRSCMSAWVIDQYGTDGVLKYTEEMPVPSVGSTSEVLIRVHAASLNPLDISMKGGYGAKLLNLRRDPMSVMAGASEFPLVLGRDVSGEVVDCGSDVTHVVPGDEVWAAVPPWKQGSLAEFVTLTEYEVSHKPKLLSHTEAASIPYVANTALSALVNAGGLCRDSASNKRVLITGASGGVGTFSIQVRQSAFLQLCRRVCCCDCVYSCCLPLVCRQLLKAWGAHVTVTCSQNAEGLVRGLGADEVVDYTAGDSLELLEMMEKFDVILDNVGGETEEWATGLLKPWSGAKYVTLVSPLLLQTDSMGLLDGMLQAGLSLHNKAMQNIISCGVFYRWGFYAPDGPALDEVSKLVDAGKILPVVEAQFPFTQVPQAFQKVENGHARGKTVVRVVEDDDKRAEGLGRTRRSEAADSEQEEREMATQN</sequence>
<evidence type="ECO:0000256" key="4">
    <source>
        <dbReference type="ARBA" id="ARBA00010371"/>
    </source>
</evidence>
<comment type="catalytic activity">
    <reaction evidence="15">
        <text>a 3-demethylubiquinone + NADH + 2 H(+) = a 3-demethylubiquinol + NAD(+)</text>
        <dbReference type="Rhea" id="RHEA:83235"/>
        <dbReference type="Rhea" id="RHEA-COMP:10914"/>
        <dbReference type="Rhea" id="RHEA-COMP:19654"/>
        <dbReference type="ChEBI" id="CHEBI:15378"/>
        <dbReference type="ChEBI" id="CHEBI:57540"/>
        <dbReference type="ChEBI" id="CHEBI:57945"/>
        <dbReference type="ChEBI" id="CHEBI:84422"/>
        <dbReference type="ChEBI" id="CHEBI:231825"/>
    </reaction>
</comment>
<comment type="catalytic activity">
    <reaction evidence="16">
        <text>3-demethylubiquinone-10 + NADH + 2 H(+) = 3-demethylubiquinol-10 + NAD(+)</text>
        <dbReference type="Rhea" id="RHEA:83243"/>
        <dbReference type="ChEBI" id="CHEBI:15378"/>
        <dbReference type="ChEBI" id="CHEBI:57540"/>
        <dbReference type="ChEBI" id="CHEBI:57945"/>
        <dbReference type="ChEBI" id="CHEBI:64182"/>
        <dbReference type="ChEBI" id="CHEBI:231824"/>
    </reaction>
</comment>
<organism evidence="21 22">
    <name type="scientific">Gasterosteus aculeatus aculeatus</name>
    <name type="common">three-spined stickleback</name>
    <dbReference type="NCBI Taxonomy" id="481459"/>
    <lineage>
        <taxon>Eukaryota</taxon>
        <taxon>Metazoa</taxon>
        <taxon>Chordata</taxon>
        <taxon>Craniata</taxon>
        <taxon>Vertebrata</taxon>
        <taxon>Euteleostomi</taxon>
        <taxon>Actinopterygii</taxon>
        <taxon>Neopterygii</taxon>
        <taxon>Teleostei</taxon>
        <taxon>Neoteleostei</taxon>
        <taxon>Acanthomorphata</taxon>
        <taxon>Eupercaria</taxon>
        <taxon>Perciformes</taxon>
        <taxon>Cottioidei</taxon>
        <taxon>Gasterosteales</taxon>
        <taxon>Gasterosteidae</taxon>
        <taxon>Gasterosteus</taxon>
    </lineage>
</organism>
<dbReference type="InterPro" id="IPR036291">
    <property type="entry name" value="NAD(P)-bd_dom_sf"/>
</dbReference>
<dbReference type="PANTHER" id="PTHR11695:SF294">
    <property type="entry name" value="RETICULON-4-INTERACTING PROTEIN 1, MITOCHONDRIAL"/>
    <property type="match status" value="1"/>
</dbReference>
<keyword evidence="8" id="KW-0521">NADP</keyword>
<dbReference type="GO" id="GO:0005741">
    <property type="term" value="C:mitochondrial outer membrane"/>
    <property type="evidence" value="ECO:0007669"/>
    <property type="project" value="UniProtKB-SubCell"/>
</dbReference>
<keyword evidence="13" id="KW-0472">Membrane</keyword>
<comment type="pathway">
    <text evidence="3">Cofactor biosynthesis; ubiquinone biosynthesis.</text>
</comment>
<evidence type="ECO:0000256" key="16">
    <source>
        <dbReference type="ARBA" id="ARBA00051102"/>
    </source>
</evidence>
<keyword evidence="11" id="KW-0560">Oxidoreductase</keyword>
<dbReference type="FunFam" id="3.40.50.720:FF:000147">
    <property type="entry name" value="Reticulon-4-interacting protein 1 homolog, mitochondrial"/>
    <property type="match status" value="1"/>
</dbReference>